<evidence type="ECO:0000313" key="2">
    <source>
        <dbReference type="EMBL" id="ESS71691.1"/>
    </source>
</evidence>
<keyword evidence="3" id="KW-1185">Reference proteome</keyword>
<reference evidence="2 3" key="1">
    <citation type="journal article" date="2013" name="Genome Announc.">
        <title>Draft Genome Sequence of the Methanotrophic Gammaproteobacterium Methyloglobulus morosus DSM 22980 Strain KoM1.</title>
        <authorList>
            <person name="Poehlein A."/>
            <person name="Deutzmann J.S."/>
            <person name="Daniel R."/>
            <person name="Simeonova D.D."/>
        </authorList>
    </citation>
    <scope>NUCLEOTIDE SEQUENCE [LARGE SCALE GENOMIC DNA]</scope>
    <source>
        <strain evidence="2 3">KoM1</strain>
    </source>
</reference>
<evidence type="ECO:0000313" key="3">
    <source>
        <dbReference type="Proteomes" id="UP000017842"/>
    </source>
</evidence>
<comment type="caution">
    <text evidence="2">The sequence shown here is derived from an EMBL/GenBank/DDBJ whole genome shotgun (WGS) entry which is preliminary data.</text>
</comment>
<dbReference type="EMBL" id="AYLO01000089">
    <property type="protein sequence ID" value="ESS71691.1"/>
    <property type="molecule type" value="Genomic_DNA"/>
</dbReference>
<dbReference type="InterPro" id="IPR010837">
    <property type="entry name" value="Conjugal_tfr_TrbH"/>
</dbReference>
<dbReference type="STRING" id="1116472.MGMO_93c00490"/>
<protein>
    <submittedName>
        <fullName evidence="2">Conjugal transfer protein TrbH</fullName>
    </submittedName>
</protein>
<feature type="signal peptide" evidence="1">
    <location>
        <begin position="1"/>
        <end position="22"/>
    </location>
</feature>
<evidence type="ECO:0000256" key="1">
    <source>
        <dbReference type="SAM" id="SignalP"/>
    </source>
</evidence>
<organism evidence="2 3">
    <name type="scientific">Methyloglobulus morosus KoM1</name>
    <dbReference type="NCBI Taxonomy" id="1116472"/>
    <lineage>
        <taxon>Bacteria</taxon>
        <taxon>Pseudomonadati</taxon>
        <taxon>Pseudomonadota</taxon>
        <taxon>Gammaproteobacteria</taxon>
        <taxon>Methylococcales</taxon>
        <taxon>Methylococcaceae</taxon>
        <taxon>Methyloglobulus</taxon>
    </lineage>
</organism>
<sequence length="144" mass="16014">MKPVLLSAGCLLVVLLSGCAQHPIMPPLPETAVNTIAHDATGQLASLYPPAQTHFVLESSGKSLFDAKFRNQLRLSGYALHETEEDSNSHLNSGGKQLSYVLDALNDMSHYGYYRLTLTIGEKQLSRLYDANELTKPNYWSYRQ</sequence>
<accession>V5DWH6</accession>
<name>V5DWH6_9GAMM</name>
<gene>
    <name evidence="2" type="primary">trbH</name>
    <name evidence="2" type="ORF">MGMO_93c00490</name>
</gene>
<dbReference type="Pfam" id="PF07283">
    <property type="entry name" value="TrbH"/>
    <property type="match status" value="1"/>
</dbReference>
<dbReference type="RefSeq" id="WP_023495300.1">
    <property type="nucleotide sequence ID" value="NZ_AYLO01000089.1"/>
</dbReference>
<dbReference type="Proteomes" id="UP000017842">
    <property type="component" value="Unassembled WGS sequence"/>
</dbReference>
<proteinExistence type="predicted"/>
<dbReference type="PROSITE" id="PS51257">
    <property type="entry name" value="PROKAR_LIPOPROTEIN"/>
    <property type="match status" value="1"/>
</dbReference>
<feature type="chain" id="PRO_5004732077" evidence="1">
    <location>
        <begin position="23"/>
        <end position="144"/>
    </location>
</feature>
<keyword evidence="1" id="KW-0732">Signal</keyword>
<dbReference type="AlphaFoldDB" id="V5DWH6"/>